<dbReference type="Gene3D" id="3.40.50.300">
    <property type="entry name" value="P-loop containing nucleotide triphosphate hydrolases"/>
    <property type="match status" value="1"/>
</dbReference>
<evidence type="ECO:0000259" key="3">
    <source>
        <dbReference type="Pfam" id="PF00004"/>
    </source>
</evidence>
<dbReference type="GO" id="GO:0016887">
    <property type="term" value="F:ATP hydrolysis activity"/>
    <property type="evidence" value="ECO:0007669"/>
    <property type="project" value="InterPro"/>
</dbReference>
<organism evidence="4">
    <name type="scientific">mine drainage metagenome</name>
    <dbReference type="NCBI Taxonomy" id="410659"/>
    <lineage>
        <taxon>unclassified sequences</taxon>
        <taxon>metagenomes</taxon>
        <taxon>ecological metagenomes</taxon>
    </lineage>
</organism>
<dbReference type="PANTHER" id="PTHR23077">
    <property type="entry name" value="AAA-FAMILY ATPASE"/>
    <property type="match status" value="1"/>
</dbReference>
<feature type="non-terminal residue" evidence="4">
    <location>
        <position position="85"/>
    </location>
</feature>
<reference evidence="4" key="2">
    <citation type="journal article" date="2014" name="ISME J.">
        <title>Microbial stratification in low pH oxic and suboxic macroscopic growths along an acid mine drainage.</title>
        <authorList>
            <person name="Mendez-Garcia C."/>
            <person name="Mesa V."/>
            <person name="Sprenger R.R."/>
            <person name="Richter M."/>
            <person name="Diez M.S."/>
            <person name="Solano J."/>
            <person name="Bargiela R."/>
            <person name="Golyshina O.V."/>
            <person name="Manteca A."/>
            <person name="Ramos J.L."/>
            <person name="Gallego J.R."/>
            <person name="Llorente I."/>
            <person name="Martins Dos Santos V.A."/>
            <person name="Jensen O.N."/>
            <person name="Pelaez A.I."/>
            <person name="Sanchez J."/>
            <person name="Ferrer M."/>
        </authorList>
    </citation>
    <scope>NUCLEOTIDE SEQUENCE</scope>
</reference>
<dbReference type="AlphaFoldDB" id="T1AKS9"/>
<feature type="domain" description="ATPase AAA-type core" evidence="3">
    <location>
        <begin position="2"/>
        <end position="85"/>
    </location>
</feature>
<name>T1AKS9_9ZZZZ</name>
<evidence type="ECO:0000256" key="2">
    <source>
        <dbReference type="ARBA" id="ARBA00022840"/>
    </source>
</evidence>
<proteinExistence type="predicted"/>
<comment type="caution">
    <text evidence="4">The sequence shown here is derived from an EMBL/GenBank/DDBJ whole genome shotgun (WGS) entry which is preliminary data.</text>
</comment>
<keyword evidence="4" id="KW-0131">Cell cycle</keyword>
<accession>T1AKS9</accession>
<evidence type="ECO:0000256" key="1">
    <source>
        <dbReference type="ARBA" id="ARBA00022741"/>
    </source>
</evidence>
<keyword evidence="4" id="KW-0132">Cell division</keyword>
<dbReference type="PANTHER" id="PTHR23077:SF171">
    <property type="entry name" value="NUCLEAR VALOSIN-CONTAINING PROTEIN-LIKE"/>
    <property type="match status" value="1"/>
</dbReference>
<sequence>MMSKWYGESEGKIAELLKTARERAPCILFMDEIDAIAKRRDMYAADDVTPRLLSILLSEMDGIDKSAGVIVVGSTNKPDLIDQAM</sequence>
<dbReference type="Pfam" id="PF00004">
    <property type="entry name" value="AAA"/>
    <property type="match status" value="1"/>
</dbReference>
<evidence type="ECO:0000313" key="4">
    <source>
        <dbReference type="EMBL" id="EQD57967.1"/>
    </source>
</evidence>
<reference evidence="4" key="1">
    <citation type="submission" date="2013-08" db="EMBL/GenBank/DDBJ databases">
        <authorList>
            <person name="Mendez C."/>
            <person name="Richter M."/>
            <person name="Ferrer M."/>
            <person name="Sanchez J."/>
        </authorList>
    </citation>
    <scope>NUCLEOTIDE SEQUENCE</scope>
</reference>
<protein>
    <submittedName>
        <fullName evidence="4">Cell division cycle protein</fullName>
    </submittedName>
</protein>
<dbReference type="EMBL" id="AUZY01005607">
    <property type="protein sequence ID" value="EQD57967.1"/>
    <property type="molecule type" value="Genomic_DNA"/>
</dbReference>
<dbReference type="SUPFAM" id="SSF52540">
    <property type="entry name" value="P-loop containing nucleoside triphosphate hydrolases"/>
    <property type="match status" value="1"/>
</dbReference>
<dbReference type="GO" id="GO:0005524">
    <property type="term" value="F:ATP binding"/>
    <property type="evidence" value="ECO:0007669"/>
    <property type="project" value="UniProtKB-KW"/>
</dbReference>
<dbReference type="InterPro" id="IPR003959">
    <property type="entry name" value="ATPase_AAA_core"/>
</dbReference>
<keyword evidence="2" id="KW-0067">ATP-binding</keyword>
<dbReference type="InterPro" id="IPR027417">
    <property type="entry name" value="P-loop_NTPase"/>
</dbReference>
<dbReference type="InterPro" id="IPR050168">
    <property type="entry name" value="AAA_ATPase_domain"/>
</dbReference>
<gene>
    <name evidence="4" type="ORF">B1B_08572</name>
</gene>
<keyword evidence="1" id="KW-0547">Nucleotide-binding</keyword>
<dbReference type="GO" id="GO:0051301">
    <property type="term" value="P:cell division"/>
    <property type="evidence" value="ECO:0007669"/>
    <property type="project" value="UniProtKB-KW"/>
</dbReference>